<proteinExistence type="predicted"/>
<dbReference type="EMBL" id="JANRMS010000836">
    <property type="protein sequence ID" value="KAJ3533787.1"/>
    <property type="molecule type" value="Genomic_DNA"/>
</dbReference>
<name>A0ACC1S7T2_9HYPO</name>
<reference evidence="1" key="1">
    <citation type="submission" date="2022-08" db="EMBL/GenBank/DDBJ databases">
        <title>Genome Sequence of Fusarium decemcellulare.</title>
        <authorList>
            <person name="Buettner E."/>
        </authorList>
    </citation>
    <scope>NUCLEOTIDE SEQUENCE</scope>
    <source>
        <strain evidence="1">Babe19</strain>
    </source>
</reference>
<protein>
    <submittedName>
        <fullName evidence="1">Uncharacterized protein</fullName>
    </submittedName>
</protein>
<comment type="caution">
    <text evidence="1">The sequence shown here is derived from an EMBL/GenBank/DDBJ whole genome shotgun (WGS) entry which is preliminary data.</text>
</comment>
<sequence length="510" mass="55332">MRSTTNSITLLAFLAFVPLLLANPTVPNSYDDTPIVKIRNGTLSGIHSIAYNQDFFLGIPFAAPPMGNLRFARPAPSLAWNGTRVVDKYGDWCMANSLGLVGFSQNNTAPMSEDCLNLNVIRPSGISEKRLLPVLVWIHGGAWQEGSGNDPRYNGTFLVKKSVDMGTPIVFISFNYRLGLFGLISGQVLEKAGQTNILLHDQRQALLWIQENIRAFGGNPSRVTIMGESSGAGSMGFHLLAYGGRDDGLFHAAIAESGGPFSVYPFADASRRESDFSTVLNLTSCTDATDALACLRSAPAHVIQRASLSVQPYFTVDGDLIPCRNSRLLQNAQFVKVPLLIGVNRNEGSLFIHTAISGPLNTDNDFVAFVKGSIGDYAVPNFALHEWLSAYENETVNGSPAGLGTVLANPGTGYGSGYGRATLWIGDYLLGAGRRYANQVWARHGVPSYSYFFDTVTTYMDPKTLGVAHAQEIPFVFGNTGGFGWDQDPYPNDLTARKKCLDIVEVMSRM</sequence>
<accession>A0ACC1S7T2</accession>
<gene>
    <name evidence="1" type="ORF">NM208_g7825</name>
</gene>
<evidence type="ECO:0000313" key="1">
    <source>
        <dbReference type="EMBL" id="KAJ3533787.1"/>
    </source>
</evidence>
<keyword evidence="2" id="KW-1185">Reference proteome</keyword>
<evidence type="ECO:0000313" key="2">
    <source>
        <dbReference type="Proteomes" id="UP001148629"/>
    </source>
</evidence>
<organism evidence="1 2">
    <name type="scientific">Fusarium decemcellulare</name>
    <dbReference type="NCBI Taxonomy" id="57161"/>
    <lineage>
        <taxon>Eukaryota</taxon>
        <taxon>Fungi</taxon>
        <taxon>Dikarya</taxon>
        <taxon>Ascomycota</taxon>
        <taxon>Pezizomycotina</taxon>
        <taxon>Sordariomycetes</taxon>
        <taxon>Hypocreomycetidae</taxon>
        <taxon>Hypocreales</taxon>
        <taxon>Nectriaceae</taxon>
        <taxon>Fusarium</taxon>
        <taxon>Fusarium decemcellulare species complex</taxon>
    </lineage>
</organism>
<dbReference type="Proteomes" id="UP001148629">
    <property type="component" value="Unassembled WGS sequence"/>
</dbReference>